<dbReference type="STRING" id="121290.APY04_3256"/>
<evidence type="ECO:0000256" key="8">
    <source>
        <dbReference type="ARBA" id="ARBA00037937"/>
    </source>
</evidence>
<accession>A0A125NTU6</accession>
<dbReference type="GO" id="GO:0009425">
    <property type="term" value="C:bacterial-type flagellum basal body"/>
    <property type="evidence" value="ECO:0007669"/>
    <property type="project" value="UniProtKB-SubCell"/>
</dbReference>
<dbReference type="PANTHER" id="PTHR38766:SF1">
    <property type="entry name" value="FLAGELLAR PROTEIN FLIO"/>
    <property type="match status" value="1"/>
</dbReference>
<keyword evidence="5" id="KW-1133">Transmembrane helix</keyword>
<dbReference type="InterPro" id="IPR052205">
    <property type="entry name" value="FliO/MopB"/>
</dbReference>
<evidence type="ECO:0000313" key="11">
    <source>
        <dbReference type="Proteomes" id="UP000059074"/>
    </source>
</evidence>
<feature type="compositionally biased region" description="Polar residues" evidence="9">
    <location>
        <begin position="85"/>
        <end position="100"/>
    </location>
</feature>
<evidence type="ECO:0000256" key="5">
    <source>
        <dbReference type="ARBA" id="ARBA00022989"/>
    </source>
</evidence>
<comment type="subcellular location">
    <subcellularLocation>
        <location evidence="1">Bacterial flagellum basal body</location>
    </subcellularLocation>
    <subcellularLocation>
        <location evidence="2">Cell membrane</location>
    </subcellularLocation>
</comment>
<name>A0A125NTU6_HYPSL</name>
<dbReference type="GO" id="GO:0044781">
    <property type="term" value="P:bacterial-type flagellum organization"/>
    <property type="evidence" value="ECO:0007669"/>
    <property type="project" value="InterPro"/>
</dbReference>
<organism evidence="10 11">
    <name type="scientific">Hyphomicrobium sulfonivorans</name>
    <dbReference type="NCBI Taxonomy" id="121290"/>
    <lineage>
        <taxon>Bacteria</taxon>
        <taxon>Pseudomonadati</taxon>
        <taxon>Pseudomonadota</taxon>
        <taxon>Alphaproteobacteria</taxon>
        <taxon>Hyphomicrobiales</taxon>
        <taxon>Hyphomicrobiaceae</taxon>
        <taxon>Hyphomicrobium</taxon>
    </lineage>
</organism>
<evidence type="ECO:0000256" key="4">
    <source>
        <dbReference type="ARBA" id="ARBA00022692"/>
    </source>
</evidence>
<sequence length="110" mass="11886">MRVLAFALLAAGVVAAAWVVRKTRNPRFSALFAAKPTRRIEIVEQAIVDPKRRLLLIRRDGIEHLIMTGGPVDIVIESGIDGPQPGSSSLAIERASQSTRPPHLLGEAAE</sequence>
<dbReference type="InterPro" id="IPR022781">
    <property type="entry name" value="Flagellar_biosynth_FliO"/>
</dbReference>
<keyword evidence="6" id="KW-0472">Membrane</keyword>
<protein>
    <submittedName>
        <fullName evidence="10">Procollagen, type VI, alpha 3</fullName>
    </submittedName>
</protein>
<keyword evidence="4" id="KW-0812">Transmembrane</keyword>
<keyword evidence="3" id="KW-1003">Cell membrane</keyword>
<evidence type="ECO:0000256" key="1">
    <source>
        <dbReference type="ARBA" id="ARBA00004117"/>
    </source>
</evidence>
<evidence type="ECO:0000256" key="6">
    <source>
        <dbReference type="ARBA" id="ARBA00023136"/>
    </source>
</evidence>
<reference evidence="10 11" key="1">
    <citation type="submission" date="2015-10" db="EMBL/GenBank/DDBJ databases">
        <title>Transcriptomic analysis of a linuron degrading triple-species bacterial consortium.</title>
        <authorList>
            <person name="Albers P."/>
        </authorList>
    </citation>
    <scope>NUCLEOTIDE SEQUENCE [LARGE SCALE GENOMIC DNA]</scope>
    <source>
        <strain evidence="10 11">WDL6</strain>
    </source>
</reference>
<evidence type="ECO:0000256" key="7">
    <source>
        <dbReference type="ARBA" id="ARBA00023143"/>
    </source>
</evidence>
<evidence type="ECO:0000256" key="2">
    <source>
        <dbReference type="ARBA" id="ARBA00004236"/>
    </source>
</evidence>
<feature type="region of interest" description="Disordered" evidence="9">
    <location>
        <begin position="78"/>
        <end position="110"/>
    </location>
</feature>
<dbReference type="GO" id="GO:0005886">
    <property type="term" value="C:plasma membrane"/>
    <property type="evidence" value="ECO:0007669"/>
    <property type="project" value="UniProtKB-SubCell"/>
</dbReference>
<dbReference type="EMBL" id="LMTR01000091">
    <property type="protein sequence ID" value="KWT64588.1"/>
    <property type="molecule type" value="Genomic_DNA"/>
</dbReference>
<keyword evidence="11" id="KW-1185">Reference proteome</keyword>
<comment type="similarity">
    <text evidence="8">Belongs to the FliO/MopB family.</text>
</comment>
<proteinExistence type="inferred from homology"/>
<evidence type="ECO:0000313" key="10">
    <source>
        <dbReference type="EMBL" id="KWT64588.1"/>
    </source>
</evidence>
<dbReference type="PATRIC" id="fig|121290.4.peg.2098"/>
<dbReference type="PANTHER" id="PTHR38766">
    <property type="entry name" value="FLAGELLAR PROTEIN FLIO"/>
    <property type="match status" value="1"/>
</dbReference>
<evidence type="ECO:0000256" key="9">
    <source>
        <dbReference type="SAM" id="MobiDB-lite"/>
    </source>
</evidence>
<gene>
    <name evidence="10" type="ORF">APY04_3256</name>
</gene>
<evidence type="ECO:0000256" key="3">
    <source>
        <dbReference type="ARBA" id="ARBA00022475"/>
    </source>
</evidence>
<dbReference type="Pfam" id="PF04347">
    <property type="entry name" value="FliO"/>
    <property type="match status" value="1"/>
</dbReference>
<dbReference type="AlphaFoldDB" id="A0A125NTU6"/>
<keyword evidence="7" id="KW-0975">Bacterial flagellum</keyword>
<comment type="caution">
    <text evidence="10">The sequence shown here is derived from an EMBL/GenBank/DDBJ whole genome shotgun (WGS) entry which is preliminary data.</text>
</comment>
<dbReference type="Proteomes" id="UP000059074">
    <property type="component" value="Unassembled WGS sequence"/>
</dbReference>